<comment type="caution">
    <text evidence="3">The sequence shown here is derived from an EMBL/GenBank/DDBJ whole genome shotgun (WGS) entry which is preliminary data.</text>
</comment>
<keyword evidence="1" id="KW-0812">Transmembrane</keyword>
<gene>
    <name evidence="3" type="ORF">HMPREF1090_05068</name>
</gene>
<proteinExistence type="predicted"/>
<organism evidence="3 4">
    <name type="scientific">[Clostridium] clostridioforme 90A8</name>
    <dbReference type="NCBI Taxonomy" id="999408"/>
    <lineage>
        <taxon>Bacteria</taxon>
        <taxon>Bacillati</taxon>
        <taxon>Bacillota</taxon>
        <taxon>Clostridia</taxon>
        <taxon>Lachnospirales</taxon>
        <taxon>Lachnospiraceae</taxon>
        <taxon>Enterocloster</taxon>
    </lineage>
</organism>
<reference evidence="3 4" key="1">
    <citation type="submission" date="2013-01" db="EMBL/GenBank/DDBJ databases">
        <title>The Genome Sequence of Clostridium clostridioforme 90A8.</title>
        <authorList>
            <consortium name="The Broad Institute Genome Sequencing Platform"/>
            <person name="Earl A."/>
            <person name="Ward D."/>
            <person name="Feldgarden M."/>
            <person name="Gevers D."/>
            <person name="Courvalin P."/>
            <person name="Lambert T."/>
            <person name="Walker B."/>
            <person name="Young S.K."/>
            <person name="Zeng Q."/>
            <person name="Gargeya S."/>
            <person name="Fitzgerald M."/>
            <person name="Haas B."/>
            <person name="Abouelleil A."/>
            <person name="Alvarado L."/>
            <person name="Arachchi H.M."/>
            <person name="Berlin A.M."/>
            <person name="Chapman S.B."/>
            <person name="Dewar J."/>
            <person name="Goldberg J."/>
            <person name="Griggs A."/>
            <person name="Gujja S."/>
            <person name="Hansen M."/>
            <person name="Howarth C."/>
            <person name="Imamovic A."/>
            <person name="Larimer J."/>
            <person name="McCowan C."/>
            <person name="Murphy C."/>
            <person name="Neiman D."/>
            <person name="Pearson M."/>
            <person name="Priest M."/>
            <person name="Roberts A."/>
            <person name="Saif S."/>
            <person name="Shea T."/>
            <person name="Sisk P."/>
            <person name="Sykes S."/>
            <person name="Wortman J."/>
            <person name="Nusbaum C."/>
            <person name="Birren B."/>
        </authorList>
    </citation>
    <scope>NUCLEOTIDE SEQUENCE [LARGE SCALE GENOMIC DNA]</scope>
    <source>
        <strain evidence="3 4">90A8</strain>
    </source>
</reference>
<dbReference type="AlphaFoldDB" id="A0A0E2HGW2"/>
<dbReference type="NCBIfam" id="TIGR02675">
    <property type="entry name" value="tape_meas_nterm"/>
    <property type="match status" value="1"/>
</dbReference>
<dbReference type="InterPro" id="IPR013491">
    <property type="entry name" value="Tape_meas_N"/>
</dbReference>
<evidence type="ECO:0000256" key="1">
    <source>
        <dbReference type="SAM" id="Phobius"/>
    </source>
</evidence>
<dbReference type="Proteomes" id="UP000013085">
    <property type="component" value="Unassembled WGS sequence"/>
</dbReference>
<keyword evidence="1" id="KW-0472">Membrane</keyword>
<keyword evidence="1" id="KW-1133">Transmembrane helix</keyword>
<dbReference type="RefSeq" id="WP_002594591.1">
    <property type="nucleotide sequence ID" value="NZ_KB850991.1"/>
</dbReference>
<name>A0A0E2HGW2_9FIRM</name>
<dbReference type="HOGENOM" id="CLU_014820_1_0_9"/>
<feature type="transmembrane region" description="Helical" evidence="1">
    <location>
        <begin position="427"/>
        <end position="456"/>
    </location>
</feature>
<dbReference type="Pfam" id="PF20155">
    <property type="entry name" value="TMP_3"/>
    <property type="match status" value="1"/>
</dbReference>
<feature type="transmembrane region" description="Helical" evidence="1">
    <location>
        <begin position="369"/>
        <end position="388"/>
    </location>
</feature>
<evidence type="ECO:0000313" key="4">
    <source>
        <dbReference type="Proteomes" id="UP000013085"/>
    </source>
</evidence>
<protein>
    <submittedName>
        <fullName evidence="3">Tape measure domain-containing protein</fullName>
    </submittedName>
</protein>
<feature type="transmembrane region" description="Helical" evidence="1">
    <location>
        <begin position="400"/>
        <end position="421"/>
    </location>
</feature>
<evidence type="ECO:0000259" key="2">
    <source>
        <dbReference type="Pfam" id="PF20155"/>
    </source>
</evidence>
<accession>A0A0E2HGW2</accession>
<evidence type="ECO:0000313" key="3">
    <source>
        <dbReference type="EMBL" id="ENZ08075.1"/>
    </source>
</evidence>
<feature type="transmembrane region" description="Helical" evidence="1">
    <location>
        <begin position="468"/>
        <end position="491"/>
    </location>
</feature>
<sequence>MGVINETFVLTDNFSSTFKTFEAAGNRTLNQIVTLDKSVSDLFNKNSGETVTAIQDINTSLSTTNQLLQQANNASFMLGQNLTHAMGQSAGAIIGAIRQLGSQMQQTNQTLLQITSNQQQVVSNQQAHTQSVKETNNEAGKLLSTFRRILAVTGAVKLTEMFLGTADSLSQVNAKLNLINDGLQSTETLQDMIFASAQRTRTSYLDTANVITKIGQNAKGAFSSNAELIQFAENLNKQFIIAGASQQEIASASLQLTQALGSGVLRGEELNAVFESAPNIIRTIADYLGVSVGEIRGLASDGAITAEIVKNAMLKATDDIEKNFRDMPMTLSQAFTMGKNEIQKSLQDSFEGWNKYLQTDEAQQAMTRLINLFSLAAKVGVGALSIIGKGALWVSNNLDFIIPVLAAIGIAFVILQAQAIATAAANIGGALAAAAAWAVANWPILLLIAVLAGALIAAQQFGFGMQEVGGWVGQVFGMIYAVGYNIFATLWNVIASFAEFFANVFNDPVAAIAHLFADALDAILSMVETVAGAIDALTGSNLQGAVSGFRDNLSSWVDNTFGENAIQIKRMANLDVGATAAEWGKYGADLGSKLDNMDISLDSLKDTFGGFDASSIPAAGDLDVGDVDRVKKIDGDVNLSDEDIKLYRDLAERRYMNNVELQTLAPQISVSIPESAAKNLTSKDIADKLKVLLIQQAAAHTSVSHG</sequence>
<dbReference type="PATRIC" id="fig|999408.3.peg.5454"/>
<dbReference type="EMBL" id="AGYR01000064">
    <property type="protein sequence ID" value="ENZ08075.1"/>
    <property type="molecule type" value="Genomic_DNA"/>
</dbReference>
<feature type="domain" description="Tape measure protein N-terminal" evidence="2">
    <location>
        <begin position="163"/>
        <end position="345"/>
    </location>
</feature>